<dbReference type="EC" id="2.1.1.359" evidence="3"/>
<feature type="compositionally biased region" description="Basic and acidic residues" evidence="15">
    <location>
        <begin position="517"/>
        <end position="539"/>
    </location>
</feature>
<evidence type="ECO:0000256" key="9">
    <source>
        <dbReference type="ARBA" id="ARBA00022691"/>
    </source>
</evidence>
<dbReference type="Proteomes" id="UP000094112">
    <property type="component" value="Unassembled WGS sequence"/>
</dbReference>
<evidence type="ECO:0000259" key="16">
    <source>
        <dbReference type="PROSITE" id="PS50020"/>
    </source>
</evidence>
<evidence type="ECO:0000256" key="14">
    <source>
        <dbReference type="ARBA" id="ARBA00047545"/>
    </source>
</evidence>
<dbReference type="GO" id="GO:0060195">
    <property type="term" value="P:negative regulation of antisense RNA transcription"/>
    <property type="evidence" value="ECO:0007669"/>
    <property type="project" value="EnsemblFungi"/>
</dbReference>
<dbReference type="GO" id="GO:0140955">
    <property type="term" value="F:histone H3K36 trimethyltransferase activity"/>
    <property type="evidence" value="ECO:0007669"/>
    <property type="project" value="UniProtKB-EC"/>
</dbReference>
<feature type="non-terminal residue" evidence="20">
    <location>
        <position position="1"/>
    </location>
</feature>
<evidence type="ECO:0000256" key="2">
    <source>
        <dbReference type="ARBA" id="ARBA00004286"/>
    </source>
</evidence>
<dbReference type="Gene3D" id="1.10.1740.100">
    <property type="entry name" value="Set2, Rpb1 interacting domain"/>
    <property type="match status" value="1"/>
</dbReference>
<keyword evidence="12" id="KW-0539">Nucleus</keyword>
<dbReference type="GO" id="GO:0009302">
    <property type="term" value="P:sno(s)RNA transcription"/>
    <property type="evidence" value="ECO:0007669"/>
    <property type="project" value="EnsemblFungi"/>
</dbReference>
<feature type="domain" description="AWS" evidence="19">
    <location>
        <begin position="45"/>
        <end position="98"/>
    </location>
</feature>
<dbReference type="Pfam" id="PF08236">
    <property type="entry name" value="SRI"/>
    <property type="match status" value="1"/>
</dbReference>
<feature type="compositionally biased region" description="Basic and acidic residues" evidence="15">
    <location>
        <begin position="561"/>
        <end position="583"/>
    </location>
</feature>
<feature type="compositionally biased region" description="Basic and acidic residues" evidence="15">
    <location>
        <begin position="442"/>
        <end position="451"/>
    </location>
</feature>
<reference evidence="20 21" key="1">
    <citation type="journal article" date="2016" name="Proc. Natl. Acad. Sci. U.S.A.">
        <title>Comparative genomics of biotechnologically important yeasts.</title>
        <authorList>
            <person name="Riley R."/>
            <person name="Haridas S."/>
            <person name="Wolfe K.H."/>
            <person name="Lopes M.R."/>
            <person name="Hittinger C.T."/>
            <person name="Goeker M."/>
            <person name="Salamov A.A."/>
            <person name="Wisecaver J.H."/>
            <person name="Long T.M."/>
            <person name="Calvey C.H."/>
            <person name="Aerts A.L."/>
            <person name="Barry K.W."/>
            <person name="Choi C."/>
            <person name="Clum A."/>
            <person name="Coughlan A.Y."/>
            <person name="Deshpande S."/>
            <person name="Douglass A.P."/>
            <person name="Hanson S.J."/>
            <person name="Klenk H.-P."/>
            <person name="LaButti K.M."/>
            <person name="Lapidus A."/>
            <person name="Lindquist E.A."/>
            <person name="Lipzen A.M."/>
            <person name="Meier-Kolthoff J.P."/>
            <person name="Ohm R.A."/>
            <person name="Otillar R.P."/>
            <person name="Pangilinan J.L."/>
            <person name="Peng Y."/>
            <person name="Rokas A."/>
            <person name="Rosa C.A."/>
            <person name="Scheuner C."/>
            <person name="Sibirny A.A."/>
            <person name="Slot J.C."/>
            <person name="Stielow J.B."/>
            <person name="Sun H."/>
            <person name="Kurtzman C.P."/>
            <person name="Blackwell M."/>
            <person name="Grigoriev I.V."/>
            <person name="Jeffries T.W."/>
        </authorList>
    </citation>
    <scope>NUCLEOTIDE SEQUENCE [LARGE SCALE GENOMIC DNA]</scope>
    <source>
        <strain evidence="21">ATCC 58044 / CBS 1984 / NCYC 433 / NRRL Y-366-8</strain>
    </source>
</reference>
<proteinExistence type="predicted"/>
<feature type="domain" description="SET" evidence="17">
    <location>
        <begin position="100"/>
        <end position="217"/>
    </location>
</feature>
<dbReference type="Pfam" id="PF17907">
    <property type="entry name" value="AWS"/>
    <property type="match status" value="1"/>
</dbReference>
<dbReference type="Gene3D" id="2.170.270.10">
    <property type="entry name" value="SET domain"/>
    <property type="match status" value="1"/>
</dbReference>
<dbReference type="PROSITE" id="PS50020">
    <property type="entry name" value="WW_DOMAIN_2"/>
    <property type="match status" value="1"/>
</dbReference>
<feature type="region of interest" description="Disordered" evidence="15">
    <location>
        <begin position="517"/>
        <end position="540"/>
    </location>
</feature>
<keyword evidence="21" id="KW-1185">Reference proteome</keyword>
<dbReference type="OrthoDB" id="422362at2759"/>
<dbReference type="STRING" id="683960.A0A1E3PBI7"/>
<dbReference type="InterPro" id="IPR044437">
    <property type="entry name" value="SETD2/Set2_SET"/>
</dbReference>
<evidence type="ECO:0000313" key="20">
    <source>
        <dbReference type="EMBL" id="ODQ62779.1"/>
    </source>
</evidence>
<accession>A0A1E3PBI7</accession>
<evidence type="ECO:0000256" key="6">
    <source>
        <dbReference type="ARBA" id="ARBA00022491"/>
    </source>
</evidence>
<keyword evidence="6" id="KW-0678">Repressor</keyword>
<dbReference type="PROSITE" id="PS50280">
    <property type="entry name" value="SET"/>
    <property type="match status" value="1"/>
</dbReference>
<dbReference type="Pfam" id="PF00856">
    <property type="entry name" value="SET"/>
    <property type="match status" value="1"/>
</dbReference>
<name>A0A1E3PBI7_WICAA</name>
<evidence type="ECO:0000259" key="19">
    <source>
        <dbReference type="PROSITE" id="PS51215"/>
    </source>
</evidence>
<dbReference type="CDD" id="cd00201">
    <property type="entry name" value="WW"/>
    <property type="match status" value="1"/>
</dbReference>
<feature type="region of interest" description="Disordered" evidence="15">
    <location>
        <begin position="561"/>
        <end position="609"/>
    </location>
</feature>
<dbReference type="GO" id="GO:0032259">
    <property type="term" value="P:methylation"/>
    <property type="evidence" value="ECO:0007669"/>
    <property type="project" value="UniProtKB-KW"/>
</dbReference>
<dbReference type="GO" id="GO:0006283">
    <property type="term" value="P:transcription-coupled nucleotide-excision repair"/>
    <property type="evidence" value="ECO:0007669"/>
    <property type="project" value="EnsemblFungi"/>
</dbReference>
<organism evidence="20 21">
    <name type="scientific">Wickerhamomyces anomalus (strain ATCC 58044 / CBS 1984 / NCYC 433 / NRRL Y-366-8)</name>
    <name type="common">Yeast</name>
    <name type="synonym">Hansenula anomala</name>
    <dbReference type="NCBI Taxonomy" id="683960"/>
    <lineage>
        <taxon>Eukaryota</taxon>
        <taxon>Fungi</taxon>
        <taxon>Dikarya</taxon>
        <taxon>Ascomycota</taxon>
        <taxon>Saccharomycotina</taxon>
        <taxon>Saccharomycetes</taxon>
        <taxon>Phaffomycetales</taxon>
        <taxon>Wickerhamomycetaceae</taxon>
        <taxon>Wickerhamomyces</taxon>
    </lineage>
</organism>
<dbReference type="GO" id="GO:0030437">
    <property type="term" value="P:ascospore formation"/>
    <property type="evidence" value="ECO:0007669"/>
    <property type="project" value="EnsemblFungi"/>
</dbReference>
<dbReference type="EMBL" id="KV454208">
    <property type="protein sequence ID" value="ODQ62779.1"/>
    <property type="molecule type" value="Genomic_DNA"/>
</dbReference>
<evidence type="ECO:0000256" key="11">
    <source>
        <dbReference type="ARBA" id="ARBA00023163"/>
    </source>
</evidence>
<dbReference type="GeneID" id="30197791"/>
<keyword evidence="7" id="KW-0489">Methyltransferase</keyword>
<evidence type="ECO:0000256" key="7">
    <source>
        <dbReference type="ARBA" id="ARBA00022603"/>
    </source>
</evidence>
<evidence type="ECO:0000256" key="10">
    <source>
        <dbReference type="ARBA" id="ARBA00023015"/>
    </source>
</evidence>
<keyword evidence="8" id="KW-0808">Transferase</keyword>
<evidence type="ECO:0000313" key="21">
    <source>
        <dbReference type="Proteomes" id="UP000094112"/>
    </source>
</evidence>
<dbReference type="InterPro" id="IPR046341">
    <property type="entry name" value="SET_dom_sf"/>
</dbReference>
<evidence type="ECO:0000256" key="15">
    <source>
        <dbReference type="SAM" id="MobiDB-lite"/>
    </source>
</evidence>
<evidence type="ECO:0000256" key="5">
    <source>
        <dbReference type="ARBA" id="ARBA00022454"/>
    </source>
</evidence>
<dbReference type="GO" id="GO:0140954">
    <property type="term" value="F:histone H3K36 dimethyltransferase activity"/>
    <property type="evidence" value="ECO:0007669"/>
    <property type="project" value="EnsemblFungi"/>
</dbReference>
<dbReference type="InterPro" id="IPR013257">
    <property type="entry name" value="SRI"/>
</dbReference>
<dbReference type="PANTHER" id="PTHR22884">
    <property type="entry name" value="SET DOMAIN PROTEINS"/>
    <property type="match status" value="1"/>
</dbReference>
<dbReference type="AlphaFoldDB" id="A0A1E3PBI7"/>
<sequence>KQKIPDGITLFLDLEDKTEEALGTFTSLEKSTYGNKSLGSSGQGGEFMSCECQEYWDGDVNSACNDDYCINRGTKIECINGHSSCGNDCSNQRFQKQEYAPINVIQTAKKGYGVRAEKDIEPDTFIYEYIGEVIDEKAFKRRMIEYDELNFKHFYFMMLQKGEFIDATRKGCLARFCNHSCNPNCYVEKWVVGHKLKMGIFAKRRILKGEEVTFDYNVDRYGANAQPCYCGEPNCIGFIGGKTQTEAASLLPQFISEALGSTIEDEQEFLREKQDKNEKIVKNDNNMNVEYINSLIMKPIDIFEVNKVMGVLLQCEESLIAEKLIERIELSNQQAIQYKLSYAHGYTSLGRLLKNYYEGESQFKIDDDLVLRILKILQNWPKVSKTYINKVEIIPTVSELIENTNDDEIIEISRELLDRWASFEEFKRIKKSDKRVGNKFVFDSRRQHRNENLSPSRSQTPPDSELPPGWHAAKAPTGDTYYFKEGSNLTQWEKPQIVKPEPEKYESERRERELYQLQKEQREREMQKRDFERRKEREMSQQANDLAKIIANAKRLEEQKLAKEREIKKLEEAKKRKKEEYKRKMSIKKSASTSKEGTPIGSSSAPSSVTSINIAAFEKNWSKFFAQYIPNMLKKYRDEIGHDNLKQCAKDITKILVDKEFKKDSTKKPPSELDNEKRKKVKQFVEAYMDKFLIKYRAKHQKRRHE</sequence>
<dbReference type="GO" id="GO:0005694">
    <property type="term" value="C:chromosome"/>
    <property type="evidence" value="ECO:0007669"/>
    <property type="project" value="UniProtKB-SubCell"/>
</dbReference>
<dbReference type="SMART" id="SM00570">
    <property type="entry name" value="AWS"/>
    <property type="match status" value="1"/>
</dbReference>
<dbReference type="InterPro" id="IPR038190">
    <property type="entry name" value="SRI_sf"/>
</dbReference>
<evidence type="ECO:0000259" key="17">
    <source>
        <dbReference type="PROSITE" id="PS50280"/>
    </source>
</evidence>
<feature type="compositionally biased region" description="Polar residues" evidence="15">
    <location>
        <begin position="452"/>
        <end position="462"/>
    </location>
</feature>
<dbReference type="SUPFAM" id="SSF47676">
    <property type="entry name" value="Conserved domain common to transcription factors TFIIS, elongin A, CRSP70"/>
    <property type="match status" value="1"/>
</dbReference>
<keyword evidence="9" id="KW-0949">S-adenosyl-L-methionine</keyword>
<dbReference type="InterPro" id="IPR006560">
    <property type="entry name" value="AWS_dom"/>
</dbReference>
<dbReference type="SMART" id="SM00317">
    <property type="entry name" value="SET"/>
    <property type="match status" value="1"/>
</dbReference>
<feature type="compositionally biased region" description="Polar residues" evidence="15">
    <location>
        <begin position="589"/>
        <end position="609"/>
    </location>
</feature>
<dbReference type="GO" id="GO:0003723">
    <property type="term" value="F:RNA binding"/>
    <property type="evidence" value="ECO:0007669"/>
    <property type="project" value="EnsemblFungi"/>
</dbReference>
<dbReference type="SMART" id="SM00456">
    <property type="entry name" value="WW"/>
    <property type="match status" value="1"/>
</dbReference>
<protein>
    <recommendedName>
        <fullName evidence="4">Histone-lysine N-methyltransferase, H3 lysine-36 specific</fullName>
        <ecNumber evidence="3">2.1.1.359</ecNumber>
    </recommendedName>
    <alternativeName>
        <fullName evidence="13">SET domain-containing protein 2</fullName>
    </alternativeName>
</protein>
<dbReference type="GO" id="GO:0045128">
    <property type="term" value="P:negative regulation of reciprocal meiotic recombination"/>
    <property type="evidence" value="ECO:0007669"/>
    <property type="project" value="EnsemblFungi"/>
</dbReference>
<evidence type="ECO:0000256" key="3">
    <source>
        <dbReference type="ARBA" id="ARBA00012178"/>
    </source>
</evidence>
<feature type="non-terminal residue" evidence="20">
    <location>
        <position position="706"/>
    </location>
</feature>
<dbReference type="InterPro" id="IPR001202">
    <property type="entry name" value="WW_dom"/>
</dbReference>
<dbReference type="FunFam" id="2.170.270.10:FF:000033">
    <property type="entry name" value="Histone-lysine N-methyltransferase"/>
    <property type="match status" value="1"/>
</dbReference>
<dbReference type="InterPro" id="IPR001214">
    <property type="entry name" value="SET_dom"/>
</dbReference>
<dbReference type="GO" id="GO:0005829">
    <property type="term" value="C:cytosol"/>
    <property type="evidence" value="ECO:0007669"/>
    <property type="project" value="EnsemblFungi"/>
</dbReference>
<dbReference type="CDD" id="cd19172">
    <property type="entry name" value="SET_SETD2"/>
    <property type="match status" value="1"/>
</dbReference>
<dbReference type="Pfam" id="PF00397">
    <property type="entry name" value="WW"/>
    <property type="match status" value="1"/>
</dbReference>
<dbReference type="InterPro" id="IPR050777">
    <property type="entry name" value="SET2_Histone-Lys_MeTrsfase"/>
</dbReference>
<feature type="domain" description="Post-SET" evidence="18">
    <location>
        <begin position="224"/>
        <end position="240"/>
    </location>
</feature>
<dbReference type="PROSITE" id="PS51568">
    <property type="entry name" value="SAM_MT43_SET2_1"/>
    <property type="match status" value="1"/>
</dbReference>
<dbReference type="SUPFAM" id="SSF82199">
    <property type="entry name" value="SET domain"/>
    <property type="match status" value="1"/>
</dbReference>
<comment type="catalytic activity">
    <reaction evidence="14">
        <text>L-lysyl(36)-[histone H3] + 3 S-adenosyl-L-methionine = N(6),N(6),N(6)-trimethyl-L-lysyl(36)-[histone H3] + 3 S-adenosyl-L-homocysteine + 3 H(+)</text>
        <dbReference type="Rhea" id="RHEA:60324"/>
        <dbReference type="Rhea" id="RHEA-COMP:9785"/>
        <dbReference type="Rhea" id="RHEA-COMP:15536"/>
        <dbReference type="ChEBI" id="CHEBI:15378"/>
        <dbReference type="ChEBI" id="CHEBI:29969"/>
        <dbReference type="ChEBI" id="CHEBI:57856"/>
        <dbReference type="ChEBI" id="CHEBI:59789"/>
        <dbReference type="ChEBI" id="CHEBI:61961"/>
        <dbReference type="EC" id="2.1.1.359"/>
    </reaction>
</comment>
<evidence type="ECO:0000256" key="8">
    <source>
        <dbReference type="ARBA" id="ARBA00022679"/>
    </source>
</evidence>
<dbReference type="GO" id="GO:0006354">
    <property type="term" value="P:DNA-templated transcription elongation"/>
    <property type="evidence" value="ECO:0007669"/>
    <property type="project" value="EnsemblFungi"/>
</dbReference>
<dbReference type="PROSITE" id="PS51215">
    <property type="entry name" value="AWS"/>
    <property type="match status" value="1"/>
</dbReference>
<dbReference type="GO" id="GO:0030174">
    <property type="term" value="P:regulation of DNA-templated DNA replication initiation"/>
    <property type="evidence" value="ECO:0007669"/>
    <property type="project" value="EnsemblFungi"/>
</dbReference>
<keyword evidence="11" id="KW-0804">Transcription</keyword>
<dbReference type="SMART" id="SM00508">
    <property type="entry name" value="PostSET"/>
    <property type="match status" value="1"/>
</dbReference>
<dbReference type="Gene3D" id="2.20.70.10">
    <property type="match status" value="1"/>
</dbReference>
<dbReference type="GO" id="GO:0006353">
    <property type="term" value="P:DNA-templated transcription termination"/>
    <property type="evidence" value="ECO:0007669"/>
    <property type="project" value="EnsemblFungi"/>
</dbReference>
<evidence type="ECO:0000256" key="12">
    <source>
        <dbReference type="ARBA" id="ARBA00023242"/>
    </source>
</evidence>
<gene>
    <name evidence="20" type="ORF">WICANDRAFT_12797</name>
</gene>
<dbReference type="InterPro" id="IPR025788">
    <property type="entry name" value="Set2_fungi"/>
</dbReference>
<dbReference type="InterPro" id="IPR003616">
    <property type="entry name" value="Post-SET_dom"/>
</dbReference>
<comment type="subcellular location">
    <subcellularLocation>
        <location evidence="2">Chromosome</location>
    </subcellularLocation>
    <subcellularLocation>
        <location evidence="1">Nucleus</location>
    </subcellularLocation>
</comment>
<dbReference type="PROSITE" id="PS50868">
    <property type="entry name" value="POST_SET"/>
    <property type="match status" value="1"/>
</dbReference>
<evidence type="ECO:0000259" key="18">
    <source>
        <dbReference type="PROSITE" id="PS50868"/>
    </source>
</evidence>
<dbReference type="SUPFAM" id="SSF51045">
    <property type="entry name" value="WW domain"/>
    <property type="match status" value="1"/>
</dbReference>
<evidence type="ECO:0000256" key="4">
    <source>
        <dbReference type="ARBA" id="ARBA00018028"/>
    </source>
</evidence>
<evidence type="ECO:0000256" key="1">
    <source>
        <dbReference type="ARBA" id="ARBA00004123"/>
    </source>
</evidence>
<keyword evidence="5" id="KW-0158">Chromosome</keyword>
<dbReference type="InterPro" id="IPR035441">
    <property type="entry name" value="TFIIS/LEDGF_dom_sf"/>
</dbReference>
<feature type="domain" description="WW" evidence="16">
    <location>
        <begin position="464"/>
        <end position="497"/>
    </location>
</feature>
<feature type="region of interest" description="Disordered" evidence="15">
    <location>
        <begin position="440"/>
        <end position="479"/>
    </location>
</feature>
<dbReference type="RefSeq" id="XP_019041986.1">
    <property type="nucleotide sequence ID" value="XM_019180545.1"/>
</dbReference>
<evidence type="ECO:0000256" key="13">
    <source>
        <dbReference type="ARBA" id="ARBA00030091"/>
    </source>
</evidence>
<keyword evidence="10" id="KW-0805">Transcription regulation</keyword>
<dbReference type="InterPro" id="IPR036020">
    <property type="entry name" value="WW_dom_sf"/>
</dbReference>
<dbReference type="PROSITE" id="PS01159">
    <property type="entry name" value="WW_DOMAIN_1"/>
    <property type="match status" value="1"/>
</dbReference>
<dbReference type="GO" id="GO:0005634">
    <property type="term" value="C:nucleus"/>
    <property type="evidence" value="ECO:0007669"/>
    <property type="project" value="UniProtKB-SubCell"/>
</dbReference>